<dbReference type="EMBL" id="CAJVCH010026553">
    <property type="protein sequence ID" value="CAG7700620.1"/>
    <property type="molecule type" value="Genomic_DNA"/>
</dbReference>
<sequence length="68" mass="7718">MRTQSSMSKTPDAKTLTRRDALDETHPYPGDDPVFELIVKKLKEDANYNLSPQRPRLTLEDVSKAVSD</sequence>
<organism evidence="2 3">
    <name type="scientific">Allacma fusca</name>
    <dbReference type="NCBI Taxonomy" id="39272"/>
    <lineage>
        <taxon>Eukaryota</taxon>
        <taxon>Metazoa</taxon>
        <taxon>Ecdysozoa</taxon>
        <taxon>Arthropoda</taxon>
        <taxon>Hexapoda</taxon>
        <taxon>Collembola</taxon>
        <taxon>Symphypleona</taxon>
        <taxon>Sminthuridae</taxon>
        <taxon>Allacma</taxon>
    </lineage>
</organism>
<keyword evidence="3" id="KW-1185">Reference proteome</keyword>
<feature type="region of interest" description="Disordered" evidence="1">
    <location>
        <begin position="1"/>
        <end position="32"/>
    </location>
</feature>
<evidence type="ECO:0000313" key="3">
    <source>
        <dbReference type="Proteomes" id="UP000708208"/>
    </source>
</evidence>
<dbReference type="AlphaFoldDB" id="A0A8J2JBH6"/>
<reference evidence="2" key="1">
    <citation type="submission" date="2021-06" db="EMBL/GenBank/DDBJ databases">
        <authorList>
            <person name="Hodson N. C."/>
            <person name="Mongue J. A."/>
            <person name="Jaron S. K."/>
        </authorList>
    </citation>
    <scope>NUCLEOTIDE SEQUENCE</scope>
</reference>
<proteinExistence type="predicted"/>
<evidence type="ECO:0000313" key="2">
    <source>
        <dbReference type="EMBL" id="CAG7700620.1"/>
    </source>
</evidence>
<protein>
    <submittedName>
        <fullName evidence="2">Uncharacterized protein</fullName>
    </submittedName>
</protein>
<comment type="caution">
    <text evidence="2">The sequence shown here is derived from an EMBL/GenBank/DDBJ whole genome shotgun (WGS) entry which is preliminary data.</text>
</comment>
<feature type="compositionally biased region" description="Basic and acidic residues" evidence="1">
    <location>
        <begin position="11"/>
        <end position="26"/>
    </location>
</feature>
<evidence type="ECO:0000256" key="1">
    <source>
        <dbReference type="SAM" id="MobiDB-lite"/>
    </source>
</evidence>
<accession>A0A8J2JBH6</accession>
<gene>
    <name evidence="2" type="ORF">AFUS01_LOCUS4273</name>
</gene>
<dbReference type="Proteomes" id="UP000708208">
    <property type="component" value="Unassembled WGS sequence"/>
</dbReference>
<name>A0A8J2JBH6_9HEXA</name>